<dbReference type="Proteomes" id="UP000464452">
    <property type="component" value="Chromosome"/>
</dbReference>
<evidence type="ECO:0000256" key="4">
    <source>
        <dbReference type="ARBA" id="ARBA00022839"/>
    </source>
</evidence>
<dbReference type="GO" id="GO:0046872">
    <property type="term" value="F:metal ion binding"/>
    <property type="evidence" value="ECO:0007669"/>
    <property type="project" value="UniProtKB-KW"/>
</dbReference>
<dbReference type="GO" id="GO:0004527">
    <property type="term" value="F:exonuclease activity"/>
    <property type="evidence" value="ECO:0007669"/>
    <property type="project" value="UniProtKB-KW"/>
</dbReference>
<evidence type="ECO:0000256" key="6">
    <source>
        <dbReference type="ARBA" id="ARBA00023014"/>
    </source>
</evidence>
<dbReference type="EMBL" id="CP048617">
    <property type="protein sequence ID" value="QIB28199.1"/>
    <property type="molecule type" value="Genomic_DNA"/>
</dbReference>
<dbReference type="Gene3D" id="3.90.320.10">
    <property type="match status" value="1"/>
</dbReference>
<evidence type="ECO:0000259" key="10">
    <source>
        <dbReference type="Pfam" id="PF01930"/>
    </source>
</evidence>
<protein>
    <recommendedName>
        <fullName evidence="9">CRISPR-associated exonuclease Cas4</fullName>
        <ecNumber evidence="9">3.1.12.1</ecNumber>
    </recommendedName>
</protein>
<evidence type="ECO:0000256" key="9">
    <source>
        <dbReference type="RuleBase" id="RU365022"/>
    </source>
</evidence>
<keyword evidence="4 9" id="KW-0269">Exonuclease</keyword>
<dbReference type="InterPro" id="IPR011604">
    <property type="entry name" value="PDDEXK-like_dom_sf"/>
</dbReference>
<accession>A0A6P1YFR3</accession>
<dbReference type="KEGG" id="cazo:G3A45_08340"/>
<name>A0A6P1YFR3_9FIRM</name>
<reference evidence="11 12" key="1">
    <citation type="submission" date="2020-02" db="EMBL/GenBank/DDBJ databases">
        <title>Thermophilic hydrogen producing bacteria, Caloranaerobacter azorensis.</title>
        <authorList>
            <person name="Baek K."/>
        </authorList>
    </citation>
    <scope>NUCLEOTIDE SEQUENCE [LARGE SCALE GENOMIC DNA]</scope>
    <source>
        <strain evidence="11 12">T3-1</strain>
    </source>
</reference>
<keyword evidence="3 9" id="KW-0378">Hydrolase</keyword>
<evidence type="ECO:0000256" key="2">
    <source>
        <dbReference type="ARBA" id="ARBA00022723"/>
    </source>
</evidence>
<dbReference type="NCBIfam" id="TIGR00372">
    <property type="entry name" value="cas4"/>
    <property type="match status" value="1"/>
</dbReference>
<dbReference type="InterPro" id="IPR013343">
    <property type="entry name" value="CRISPR-assoc_prot_Cas4"/>
</dbReference>
<keyword evidence="7 9" id="KW-0051">Antiviral defense</keyword>
<evidence type="ECO:0000313" key="11">
    <source>
        <dbReference type="EMBL" id="QIB28199.1"/>
    </source>
</evidence>
<feature type="domain" description="DUF83" evidence="10">
    <location>
        <begin position="5"/>
        <end position="162"/>
    </location>
</feature>
<comment type="cofactor">
    <cofactor evidence="9">
        <name>iron-sulfur cluster</name>
        <dbReference type="ChEBI" id="CHEBI:30408"/>
    </cofactor>
</comment>
<proteinExistence type="inferred from homology"/>
<evidence type="ECO:0000256" key="8">
    <source>
        <dbReference type="ARBA" id="ARBA00023211"/>
    </source>
</evidence>
<organism evidence="11 12">
    <name type="scientific">Caloranaerobacter azorensis</name>
    <dbReference type="NCBI Taxonomy" id="116090"/>
    <lineage>
        <taxon>Bacteria</taxon>
        <taxon>Bacillati</taxon>
        <taxon>Bacillota</taxon>
        <taxon>Tissierellia</taxon>
        <taxon>Tissierellales</taxon>
        <taxon>Thermohalobacteraceae</taxon>
        <taxon>Caloranaerobacter</taxon>
    </lineage>
</organism>
<dbReference type="PANTHER" id="PTHR37168:SF1">
    <property type="entry name" value="CRISPR-ASSOCIATED EXONUCLEASE CAS4"/>
    <property type="match status" value="1"/>
</dbReference>
<sequence>MMKATGVEINYYFVCKRKLWFFTHGINMEHNSTRVEIGKEVHEQSFSRNKKEIMIDNLICLDFIDKKLVINETKLTKSMQKATKYQILYYIYYLEKKGIEGVTGVIHYPKSKRKDTILLTDQDRKVLDKTIKSIYAIKYQTTPPPIENDKKCKKCSYYELCYC</sequence>
<keyword evidence="8 9" id="KW-0464">Manganese</keyword>
<comment type="cofactor">
    <cofactor evidence="9">
        <name>Mg(2+)</name>
        <dbReference type="ChEBI" id="CHEBI:18420"/>
    </cofactor>
    <cofactor evidence="9">
        <name>Mn(2+)</name>
        <dbReference type="ChEBI" id="CHEBI:29035"/>
    </cofactor>
    <text evidence="9">Mg(2+) or Mn(2+) required for ssDNA cleavage activity.</text>
</comment>
<keyword evidence="1 9" id="KW-0540">Nuclease</keyword>
<gene>
    <name evidence="11" type="primary">cas4</name>
    <name evidence="11" type="ORF">G3A45_08340</name>
</gene>
<evidence type="ECO:0000256" key="3">
    <source>
        <dbReference type="ARBA" id="ARBA00022801"/>
    </source>
</evidence>
<dbReference type="InterPro" id="IPR022765">
    <property type="entry name" value="Dna2/Cas4_DUF83"/>
</dbReference>
<comment type="function">
    <text evidence="9">CRISPR (clustered regularly interspaced short palindromic repeat) is an adaptive immune system that provides protection against mobile genetic elements (viruses, transposable elements and conjugative plasmids). CRISPR clusters contain sequences complementary to antecedent mobile elements and target invading nucleic acids. CRISPR clusters are transcribed and processed into CRISPR RNA (crRNA).</text>
</comment>
<keyword evidence="5 9" id="KW-0408">Iron</keyword>
<dbReference type="AlphaFoldDB" id="A0A6P1YFR3"/>
<evidence type="ECO:0000256" key="7">
    <source>
        <dbReference type="ARBA" id="ARBA00023118"/>
    </source>
</evidence>
<comment type="similarity">
    <text evidence="9">Belongs to the CRISPR-associated exonuclease Cas4 family.</text>
</comment>
<keyword evidence="6 9" id="KW-0411">Iron-sulfur</keyword>
<evidence type="ECO:0000256" key="5">
    <source>
        <dbReference type="ARBA" id="ARBA00023004"/>
    </source>
</evidence>
<dbReference type="Pfam" id="PF01930">
    <property type="entry name" value="Cas_Cas4"/>
    <property type="match status" value="1"/>
</dbReference>
<evidence type="ECO:0000313" key="12">
    <source>
        <dbReference type="Proteomes" id="UP000464452"/>
    </source>
</evidence>
<keyword evidence="2 9" id="KW-0479">Metal-binding</keyword>
<evidence type="ECO:0000256" key="1">
    <source>
        <dbReference type="ARBA" id="ARBA00022722"/>
    </source>
</evidence>
<dbReference type="GO" id="GO:0051607">
    <property type="term" value="P:defense response to virus"/>
    <property type="evidence" value="ECO:0007669"/>
    <property type="project" value="UniProtKB-KW"/>
</dbReference>
<dbReference type="EC" id="3.1.12.1" evidence="9"/>
<dbReference type="PANTHER" id="PTHR37168">
    <property type="entry name" value="CRISPR-ASSOCIATED EXONUCLEASE CAS4"/>
    <property type="match status" value="1"/>
</dbReference>
<dbReference type="GO" id="GO:0051536">
    <property type="term" value="F:iron-sulfur cluster binding"/>
    <property type="evidence" value="ECO:0007669"/>
    <property type="project" value="UniProtKB-KW"/>
</dbReference>